<evidence type="ECO:0000313" key="2">
    <source>
        <dbReference type="EMBL" id="NGY63425.1"/>
    </source>
</evidence>
<accession>A0A7C9RU31</accession>
<dbReference type="Proteomes" id="UP000481360">
    <property type="component" value="Unassembled WGS sequence"/>
</dbReference>
<keyword evidence="1" id="KW-0812">Transmembrane</keyword>
<dbReference type="AlphaFoldDB" id="A0A7C9RU31"/>
<dbReference type="RefSeq" id="WP_166051757.1">
    <property type="nucleotide sequence ID" value="NZ_JAAMPJ010000009.1"/>
</dbReference>
<evidence type="ECO:0000313" key="3">
    <source>
        <dbReference type="Proteomes" id="UP000481360"/>
    </source>
</evidence>
<organism evidence="2 3">
    <name type="scientific">Lentzea alba</name>
    <dbReference type="NCBI Taxonomy" id="2714351"/>
    <lineage>
        <taxon>Bacteria</taxon>
        <taxon>Bacillati</taxon>
        <taxon>Actinomycetota</taxon>
        <taxon>Actinomycetes</taxon>
        <taxon>Pseudonocardiales</taxon>
        <taxon>Pseudonocardiaceae</taxon>
        <taxon>Lentzea</taxon>
    </lineage>
</organism>
<keyword evidence="1" id="KW-1133">Transmembrane helix</keyword>
<feature type="transmembrane region" description="Helical" evidence="1">
    <location>
        <begin position="81"/>
        <end position="106"/>
    </location>
</feature>
<proteinExistence type="predicted"/>
<name>A0A7C9RU31_9PSEU</name>
<keyword evidence="1" id="KW-0472">Membrane</keyword>
<comment type="caution">
    <text evidence="2">The sequence shown here is derived from an EMBL/GenBank/DDBJ whole genome shotgun (WGS) entry which is preliminary data.</text>
</comment>
<protein>
    <submittedName>
        <fullName evidence="2">Uncharacterized protein</fullName>
    </submittedName>
</protein>
<gene>
    <name evidence="2" type="ORF">G7043_31330</name>
</gene>
<keyword evidence="3" id="KW-1185">Reference proteome</keyword>
<sequence length="107" mass="12055">MNNHETWPPIRGTGWTNVGRRGVRQVQRRTGDAGVDSKIQDLIEDAATSPDKAAEYIRQAWELHDAHGSTRKRLVREVRMVLSSTVYLVLWLVIGAVLVIISAHIWG</sequence>
<evidence type="ECO:0000256" key="1">
    <source>
        <dbReference type="SAM" id="Phobius"/>
    </source>
</evidence>
<dbReference type="EMBL" id="JAAMPJ010000009">
    <property type="protein sequence ID" value="NGY63425.1"/>
    <property type="molecule type" value="Genomic_DNA"/>
</dbReference>
<reference evidence="2 3" key="1">
    <citation type="submission" date="2020-03" db="EMBL/GenBank/DDBJ databases">
        <title>Isolation and identification of active actinomycetes.</title>
        <authorList>
            <person name="Sun X."/>
        </authorList>
    </citation>
    <scope>NUCLEOTIDE SEQUENCE [LARGE SCALE GENOMIC DNA]</scope>
    <source>
        <strain evidence="2 3">NEAU-D13</strain>
    </source>
</reference>